<dbReference type="HOGENOM" id="CLU_1820399_0_0_1"/>
<dbReference type="OrthoDB" id="2978038at2759"/>
<protein>
    <recommendedName>
        <fullName evidence="3">Retrotransposon Copia-like N-terminal domain-containing protein</fullName>
    </recommendedName>
</protein>
<evidence type="ECO:0000313" key="2">
    <source>
        <dbReference type="Proteomes" id="UP000054477"/>
    </source>
</evidence>
<keyword evidence="2" id="KW-1185">Reference proteome</keyword>
<reference evidence="2" key="2">
    <citation type="submission" date="2015-01" db="EMBL/GenBank/DDBJ databases">
        <title>Evolutionary Origins and Diversification of the Mycorrhizal Mutualists.</title>
        <authorList>
            <consortium name="DOE Joint Genome Institute"/>
            <consortium name="Mycorrhizal Genomics Consortium"/>
            <person name="Kohler A."/>
            <person name="Kuo A."/>
            <person name="Nagy L.G."/>
            <person name="Floudas D."/>
            <person name="Copeland A."/>
            <person name="Barry K.W."/>
            <person name="Cichocki N."/>
            <person name="Veneault-Fourrey C."/>
            <person name="LaButti K."/>
            <person name="Lindquist E.A."/>
            <person name="Lipzen A."/>
            <person name="Lundell T."/>
            <person name="Morin E."/>
            <person name="Murat C."/>
            <person name="Riley R."/>
            <person name="Ohm R."/>
            <person name="Sun H."/>
            <person name="Tunlid A."/>
            <person name="Henrissat B."/>
            <person name="Grigoriev I.V."/>
            <person name="Hibbett D.S."/>
            <person name="Martin F."/>
        </authorList>
    </citation>
    <scope>NUCLEOTIDE SEQUENCE [LARGE SCALE GENOMIC DNA]</scope>
    <source>
        <strain evidence="2">LaAM-08-1</strain>
    </source>
</reference>
<reference evidence="1 2" key="1">
    <citation type="submission" date="2014-04" db="EMBL/GenBank/DDBJ databases">
        <authorList>
            <consortium name="DOE Joint Genome Institute"/>
            <person name="Kuo A."/>
            <person name="Kohler A."/>
            <person name="Nagy L.G."/>
            <person name="Floudas D."/>
            <person name="Copeland A."/>
            <person name="Barry K.W."/>
            <person name="Cichocki N."/>
            <person name="Veneault-Fourrey C."/>
            <person name="LaButti K."/>
            <person name="Lindquist E.A."/>
            <person name="Lipzen A."/>
            <person name="Lundell T."/>
            <person name="Morin E."/>
            <person name="Murat C."/>
            <person name="Sun H."/>
            <person name="Tunlid A."/>
            <person name="Henrissat B."/>
            <person name="Grigoriev I.V."/>
            <person name="Hibbett D.S."/>
            <person name="Martin F."/>
            <person name="Nordberg H.P."/>
            <person name="Cantor M.N."/>
            <person name="Hua S.X."/>
        </authorList>
    </citation>
    <scope>NUCLEOTIDE SEQUENCE [LARGE SCALE GENOMIC DNA]</scope>
    <source>
        <strain evidence="1 2">LaAM-08-1</strain>
    </source>
</reference>
<dbReference type="Proteomes" id="UP000054477">
    <property type="component" value="Unassembled WGS sequence"/>
</dbReference>
<accession>A0A0C9YJQ4</accession>
<proteinExistence type="predicted"/>
<name>A0A0C9YJQ4_9AGAR</name>
<gene>
    <name evidence="1" type="ORF">K443DRAFT_66400</name>
</gene>
<organism evidence="1 2">
    <name type="scientific">Laccaria amethystina LaAM-08-1</name>
    <dbReference type="NCBI Taxonomy" id="1095629"/>
    <lineage>
        <taxon>Eukaryota</taxon>
        <taxon>Fungi</taxon>
        <taxon>Dikarya</taxon>
        <taxon>Basidiomycota</taxon>
        <taxon>Agaricomycotina</taxon>
        <taxon>Agaricomycetes</taxon>
        <taxon>Agaricomycetidae</taxon>
        <taxon>Agaricales</taxon>
        <taxon>Agaricineae</taxon>
        <taxon>Hydnangiaceae</taxon>
        <taxon>Laccaria</taxon>
    </lineage>
</organism>
<feature type="non-terminal residue" evidence="1">
    <location>
        <position position="150"/>
    </location>
</feature>
<evidence type="ECO:0000313" key="1">
    <source>
        <dbReference type="EMBL" id="KIK08333.1"/>
    </source>
</evidence>
<dbReference type="AlphaFoldDB" id="A0A0C9YJQ4"/>
<dbReference type="EMBL" id="KN838542">
    <property type="protein sequence ID" value="KIK08333.1"/>
    <property type="molecule type" value="Genomic_DNA"/>
</dbReference>
<evidence type="ECO:0008006" key="3">
    <source>
        <dbReference type="Google" id="ProtNLM"/>
    </source>
</evidence>
<sequence length="150" mass="16796">HFYSRELQCLPSAVLLAFGTCVRQVMGPGSGSLEMSTSSNEAFKFAKLNGENYALWFQHMQSSLQARYLWLIVGVSALSIVTGDEPCPEKHSDTQPTEPTQLATWKATKKEWLDWSLRDQAAQGLMKGATEPSQWPHIATMKTSKEMWDA</sequence>
<feature type="non-terminal residue" evidence="1">
    <location>
        <position position="1"/>
    </location>
</feature>